<proteinExistence type="predicted"/>
<organism evidence="2 3">
    <name type="scientific">Chlamydomonas incerta</name>
    <dbReference type="NCBI Taxonomy" id="51695"/>
    <lineage>
        <taxon>Eukaryota</taxon>
        <taxon>Viridiplantae</taxon>
        <taxon>Chlorophyta</taxon>
        <taxon>core chlorophytes</taxon>
        <taxon>Chlorophyceae</taxon>
        <taxon>CS clade</taxon>
        <taxon>Chlamydomonadales</taxon>
        <taxon>Chlamydomonadaceae</taxon>
        <taxon>Chlamydomonas</taxon>
    </lineage>
</organism>
<dbReference type="OrthoDB" id="540184at2759"/>
<protein>
    <submittedName>
        <fullName evidence="2">Uncharacterized protein</fullName>
    </submittedName>
</protein>
<feature type="compositionally biased region" description="Low complexity" evidence="1">
    <location>
        <begin position="183"/>
        <end position="197"/>
    </location>
</feature>
<dbReference type="EMBL" id="JAEHOC010000039">
    <property type="protein sequence ID" value="KAG2427601.1"/>
    <property type="molecule type" value="Genomic_DNA"/>
</dbReference>
<gene>
    <name evidence="2" type="ORF">HXX76_012255</name>
</gene>
<feature type="compositionally biased region" description="Basic and acidic residues" evidence="1">
    <location>
        <begin position="214"/>
        <end position="247"/>
    </location>
</feature>
<evidence type="ECO:0000313" key="3">
    <source>
        <dbReference type="Proteomes" id="UP000650467"/>
    </source>
</evidence>
<accession>A0A835VWE8</accession>
<evidence type="ECO:0000313" key="2">
    <source>
        <dbReference type="EMBL" id="KAG2427601.1"/>
    </source>
</evidence>
<evidence type="ECO:0000256" key="1">
    <source>
        <dbReference type="SAM" id="MobiDB-lite"/>
    </source>
</evidence>
<sequence length="257" mass="27774">MLRPALEAAAAKLAIPDGAALVGNLLADKAAHAGKGKGKSKKGSETGEQKEKKKRDLTAYNLFMTWFSDFAVNYGHHPAIIKLKADNANVKYGVGMTSAFYATLSDDAKTKLKESVDTFLKEYSKEHPGEGAMAAVKAYEAANPDKTFSKLLKLETKQAFKTNPTDMKQEAATARKAVGGGTTPAPAAAPPVGATPASAKTGDEEKKKEKKRRKEEEAAKEDGEEKKKSKKDKEGKKDKDGEKEKSAKKEKKEKKDK</sequence>
<feature type="compositionally biased region" description="Basic and acidic residues" evidence="1">
    <location>
        <begin position="42"/>
        <end position="52"/>
    </location>
</feature>
<feature type="region of interest" description="Disordered" evidence="1">
    <location>
        <begin position="161"/>
        <end position="257"/>
    </location>
</feature>
<feature type="compositionally biased region" description="Basic residues" evidence="1">
    <location>
        <begin position="248"/>
        <end position="257"/>
    </location>
</feature>
<dbReference type="AlphaFoldDB" id="A0A835VWE8"/>
<keyword evidence="3" id="KW-1185">Reference proteome</keyword>
<dbReference type="Proteomes" id="UP000650467">
    <property type="component" value="Unassembled WGS sequence"/>
</dbReference>
<feature type="region of interest" description="Disordered" evidence="1">
    <location>
        <begin position="33"/>
        <end position="52"/>
    </location>
</feature>
<reference evidence="2" key="1">
    <citation type="journal article" date="2020" name="bioRxiv">
        <title>Comparative genomics of Chlamydomonas.</title>
        <authorList>
            <person name="Craig R.J."/>
            <person name="Hasan A.R."/>
            <person name="Ness R.W."/>
            <person name="Keightley P.D."/>
        </authorList>
    </citation>
    <scope>NUCLEOTIDE SEQUENCE</scope>
    <source>
        <strain evidence="2">SAG 7.73</strain>
    </source>
</reference>
<name>A0A835VWE8_CHLIN</name>
<comment type="caution">
    <text evidence="2">The sequence shown here is derived from an EMBL/GenBank/DDBJ whole genome shotgun (WGS) entry which is preliminary data.</text>
</comment>